<name>A0A803N510_CHEQI</name>
<evidence type="ECO:0000313" key="3">
    <source>
        <dbReference type="Proteomes" id="UP000596660"/>
    </source>
</evidence>
<evidence type="ECO:0000313" key="2">
    <source>
        <dbReference type="EnsemblPlants" id="AUR62040644-RA:cds"/>
    </source>
</evidence>
<dbReference type="AlphaFoldDB" id="A0A803N510"/>
<proteinExistence type="predicted"/>
<reference evidence="2" key="2">
    <citation type="submission" date="2021-03" db="UniProtKB">
        <authorList>
            <consortium name="EnsemblPlants"/>
        </authorList>
    </citation>
    <scope>IDENTIFICATION</scope>
</reference>
<sequence>MMIVVACEFLPLMSPSLNGTIASAFGGVGEGVMCLKGGHGMSGGSGSGWGLAGAGGLERRKEKSWIKLLQFDELKFADESSIDDRIDRILKMNLPAPLFPSIDLTYIEDKYSGLSTQALLNVWSTLKGRKVGPSHDQNDTAFSPPFFSVVLANMAVLPRLYDSPQVWLPTNPRGAERLPPGIVVSETDFYQRRLWGLPEEVCLLSCGVTHFGRSIIPRSKVPYTPSRHQPVPIPPVPIPPNPSAALIPPFPDHRSEPPPPKTHTNPTNEPELPTPPNQSSLPLHKQQRTTNYNLAAVPLLAPTCKPHRITNTLIVHQITTNASNYHQSAAPNKQFATNFNIFALHR</sequence>
<dbReference type="Gramene" id="AUR62040644-RA">
    <property type="protein sequence ID" value="AUR62040644-RA:cds"/>
    <property type="gene ID" value="AUR62040644"/>
</dbReference>
<dbReference type="EnsemblPlants" id="AUR62040644-RA">
    <property type="protein sequence ID" value="AUR62040644-RA:cds"/>
    <property type="gene ID" value="AUR62040644"/>
</dbReference>
<feature type="region of interest" description="Disordered" evidence="1">
    <location>
        <begin position="220"/>
        <end position="283"/>
    </location>
</feature>
<dbReference type="Proteomes" id="UP000596660">
    <property type="component" value="Unplaced"/>
</dbReference>
<reference evidence="2" key="1">
    <citation type="journal article" date="2017" name="Nature">
        <title>The genome of Chenopodium quinoa.</title>
        <authorList>
            <person name="Jarvis D.E."/>
            <person name="Ho Y.S."/>
            <person name="Lightfoot D.J."/>
            <person name="Schmoeckel S.M."/>
            <person name="Li B."/>
            <person name="Borm T.J.A."/>
            <person name="Ohyanagi H."/>
            <person name="Mineta K."/>
            <person name="Michell C.T."/>
            <person name="Saber N."/>
            <person name="Kharbatia N.M."/>
            <person name="Rupper R.R."/>
            <person name="Sharp A.R."/>
            <person name="Dally N."/>
            <person name="Boughton B.A."/>
            <person name="Woo Y.H."/>
            <person name="Gao G."/>
            <person name="Schijlen E.G.W.M."/>
            <person name="Guo X."/>
            <person name="Momin A.A."/>
            <person name="Negrao S."/>
            <person name="Al-Babili S."/>
            <person name="Gehring C."/>
            <person name="Roessner U."/>
            <person name="Jung C."/>
            <person name="Murphy K."/>
            <person name="Arold S.T."/>
            <person name="Gojobori T."/>
            <person name="van der Linden C.G."/>
            <person name="van Loo E.N."/>
            <person name="Jellen E.N."/>
            <person name="Maughan P.J."/>
            <person name="Tester M."/>
        </authorList>
    </citation>
    <scope>NUCLEOTIDE SEQUENCE [LARGE SCALE GENOMIC DNA]</scope>
    <source>
        <strain evidence="2">cv. PI 614886</strain>
    </source>
</reference>
<evidence type="ECO:0000256" key="1">
    <source>
        <dbReference type="SAM" id="MobiDB-lite"/>
    </source>
</evidence>
<feature type="compositionally biased region" description="Pro residues" evidence="1">
    <location>
        <begin position="231"/>
        <end position="242"/>
    </location>
</feature>
<feature type="compositionally biased region" description="Low complexity" evidence="1">
    <location>
        <begin position="262"/>
        <end position="271"/>
    </location>
</feature>
<organism evidence="2 3">
    <name type="scientific">Chenopodium quinoa</name>
    <name type="common">Quinoa</name>
    <dbReference type="NCBI Taxonomy" id="63459"/>
    <lineage>
        <taxon>Eukaryota</taxon>
        <taxon>Viridiplantae</taxon>
        <taxon>Streptophyta</taxon>
        <taxon>Embryophyta</taxon>
        <taxon>Tracheophyta</taxon>
        <taxon>Spermatophyta</taxon>
        <taxon>Magnoliopsida</taxon>
        <taxon>eudicotyledons</taxon>
        <taxon>Gunneridae</taxon>
        <taxon>Pentapetalae</taxon>
        <taxon>Caryophyllales</taxon>
        <taxon>Chenopodiaceae</taxon>
        <taxon>Chenopodioideae</taxon>
        <taxon>Atripliceae</taxon>
        <taxon>Chenopodium</taxon>
    </lineage>
</organism>
<keyword evidence="3" id="KW-1185">Reference proteome</keyword>
<protein>
    <submittedName>
        <fullName evidence="2">Uncharacterized protein</fullName>
    </submittedName>
</protein>
<accession>A0A803N510</accession>